<dbReference type="InterPro" id="IPR001254">
    <property type="entry name" value="Trypsin_dom"/>
</dbReference>
<dbReference type="Pfam" id="PF00089">
    <property type="entry name" value="Trypsin"/>
    <property type="match status" value="1"/>
</dbReference>
<dbReference type="GO" id="GO:0006508">
    <property type="term" value="P:proteolysis"/>
    <property type="evidence" value="ECO:0007669"/>
    <property type="project" value="UniProtKB-KW"/>
</dbReference>
<dbReference type="GO" id="GO:0004252">
    <property type="term" value="F:serine-type endopeptidase activity"/>
    <property type="evidence" value="ECO:0007669"/>
    <property type="project" value="InterPro"/>
</dbReference>
<evidence type="ECO:0000256" key="1">
    <source>
        <dbReference type="ARBA" id="ARBA00023026"/>
    </source>
</evidence>
<dbReference type="SUPFAM" id="SSF50494">
    <property type="entry name" value="Trypsin-like serine proteases"/>
    <property type="match status" value="1"/>
</dbReference>
<keyword evidence="3" id="KW-0645">Protease</keyword>
<dbReference type="Proteomes" id="UP000237271">
    <property type="component" value="Unassembled WGS sequence"/>
</dbReference>
<dbReference type="AlphaFoldDB" id="A0A2P4XHH8"/>
<reference evidence="3 4" key="1">
    <citation type="journal article" date="2017" name="Genome Biol. Evol.">
        <title>Phytophthora megakarya and P. palmivora, closely related causal agents of cacao black pod rot, underwent increases in genome sizes and gene numbers by different mechanisms.</title>
        <authorList>
            <person name="Ali S.S."/>
            <person name="Shao J."/>
            <person name="Lary D.J."/>
            <person name="Kronmiller B."/>
            <person name="Shen D."/>
            <person name="Strem M.D."/>
            <person name="Amoako-Attah I."/>
            <person name="Akrofi A.Y."/>
            <person name="Begoude B.A."/>
            <person name="Ten Hoopen G.M."/>
            <person name="Coulibaly K."/>
            <person name="Kebe B.I."/>
            <person name="Melnick R.L."/>
            <person name="Guiltinan M.J."/>
            <person name="Tyler B.M."/>
            <person name="Meinhardt L.W."/>
            <person name="Bailey B.A."/>
        </authorList>
    </citation>
    <scope>NUCLEOTIDE SEQUENCE [LARGE SCALE GENOMIC DNA]</scope>
    <source>
        <strain evidence="4">sbr112.9</strain>
    </source>
</reference>
<feature type="domain" description="Peptidase S1" evidence="2">
    <location>
        <begin position="5"/>
        <end position="82"/>
    </location>
</feature>
<dbReference type="OrthoDB" id="10066789at2759"/>
<sequence>MWTKVMGWGETSWPNGPDSYELRGVGLEVWDNQDCAPLLAVDDTMVCTGGVAGKDSCTTDTGSPLIKEKGRGDSDDILIGLHCATE</sequence>
<accession>A0A2P4XHH8</accession>
<evidence type="ECO:0000313" key="4">
    <source>
        <dbReference type="Proteomes" id="UP000237271"/>
    </source>
</evidence>
<gene>
    <name evidence="3" type="ORF">PHPALM_19408</name>
</gene>
<name>A0A2P4XHH8_9STRA</name>
<dbReference type="Gene3D" id="2.40.10.10">
    <property type="entry name" value="Trypsin-like serine proteases"/>
    <property type="match status" value="1"/>
</dbReference>
<comment type="caution">
    <text evidence="3">The sequence shown here is derived from an EMBL/GenBank/DDBJ whole genome shotgun (WGS) entry which is preliminary data.</text>
</comment>
<dbReference type="InterPro" id="IPR009003">
    <property type="entry name" value="Peptidase_S1_PA"/>
</dbReference>
<proteinExistence type="predicted"/>
<keyword evidence="3" id="KW-0378">Hydrolase</keyword>
<protein>
    <submittedName>
        <fullName evidence="3">Serine protease trypsin-like protein</fullName>
    </submittedName>
</protein>
<dbReference type="EMBL" id="NCKW01010807">
    <property type="protein sequence ID" value="POM64984.1"/>
    <property type="molecule type" value="Genomic_DNA"/>
</dbReference>
<evidence type="ECO:0000313" key="3">
    <source>
        <dbReference type="EMBL" id="POM64984.1"/>
    </source>
</evidence>
<keyword evidence="4" id="KW-1185">Reference proteome</keyword>
<keyword evidence="1" id="KW-0843">Virulence</keyword>
<organism evidence="3 4">
    <name type="scientific">Phytophthora palmivora</name>
    <dbReference type="NCBI Taxonomy" id="4796"/>
    <lineage>
        <taxon>Eukaryota</taxon>
        <taxon>Sar</taxon>
        <taxon>Stramenopiles</taxon>
        <taxon>Oomycota</taxon>
        <taxon>Peronosporomycetes</taxon>
        <taxon>Peronosporales</taxon>
        <taxon>Peronosporaceae</taxon>
        <taxon>Phytophthora</taxon>
    </lineage>
</organism>
<evidence type="ECO:0000259" key="2">
    <source>
        <dbReference type="Pfam" id="PF00089"/>
    </source>
</evidence>
<dbReference type="InterPro" id="IPR043504">
    <property type="entry name" value="Peptidase_S1_PA_chymotrypsin"/>
</dbReference>